<dbReference type="EMBL" id="BPVZ01000020">
    <property type="protein sequence ID" value="GKV03213.1"/>
    <property type="molecule type" value="Genomic_DNA"/>
</dbReference>
<name>A0AAV5IVI9_9ROSI</name>
<evidence type="ECO:0000313" key="1">
    <source>
        <dbReference type="EMBL" id="GKV03213.1"/>
    </source>
</evidence>
<dbReference type="AlphaFoldDB" id="A0AAV5IVI9"/>
<keyword evidence="2" id="KW-1185">Reference proteome</keyword>
<evidence type="ECO:0000313" key="2">
    <source>
        <dbReference type="Proteomes" id="UP001054252"/>
    </source>
</evidence>
<proteinExistence type="predicted"/>
<accession>A0AAV5IVI9</accession>
<comment type="caution">
    <text evidence="1">The sequence shown here is derived from an EMBL/GenBank/DDBJ whole genome shotgun (WGS) entry which is preliminary data.</text>
</comment>
<protein>
    <submittedName>
        <fullName evidence="1">Uncharacterized protein</fullName>
    </submittedName>
</protein>
<gene>
    <name evidence="1" type="ORF">SLEP1_g15557</name>
</gene>
<dbReference type="Proteomes" id="UP001054252">
    <property type="component" value="Unassembled WGS sequence"/>
</dbReference>
<organism evidence="1 2">
    <name type="scientific">Rubroshorea leprosula</name>
    <dbReference type="NCBI Taxonomy" id="152421"/>
    <lineage>
        <taxon>Eukaryota</taxon>
        <taxon>Viridiplantae</taxon>
        <taxon>Streptophyta</taxon>
        <taxon>Embryophyta</taxon>
        <taxon>Tracheophyta</taxon>
        <taxon>Spermatophyta</taxon>
        <taxon>Magnoliopsida</taxon>
        <taxon>eudicotyledons</taxon>
        <taxon>Gunneridae</taxon>
        <taxon>Pentapetalae</taxon>
        <taxon>rosids</taxon>
        <taxon>malvids</taxon>
        <taxon>Malvales</taxon>
        <taxon>Dipterocarpaceae</taxon>
        <taxon>Rubroshorea</taxon>
    </lineage>
</organism>
<reference evidence="1 2" key="1">
    <citation type="journal article" date="2021" name="Commun. Biol.">
        <title>The genome of Shorea leprosula (Dipterocarpaceae) highlights the ecological relevance of drought in aseasonal tropical rainforests.</title>
        <authorList>
            <person name="Ng K.K.S."/>
            <person name="Kobayashi M.J."/>
            <person name="Fawcett J.A."/>
            <person name="Hatakeyama M."/>
            <person name="Paape T."/>
            <person name="Ng C.H."/>
            <person name="Ang C.C."/>
            <person name="Tnah L.H."/>
            <person name="Lee C.T."/>
            <person name="Nishiyama T."/>
            <person name="Sese J."/>
            <person name="O'Brien M.J."/>
            <person name="Copetti D."/>
            <person name="Mohd Noor M.I."/>
            <person name="Ong R.C."/>
            <person name="Putra M."/>
            <person name="Sireger I.Z."/>
            <person name="Indrioko S."/>
            <person name="Kosugi Y."/>
            <person name="Izuno A."/>
            <person name="Isagi Y."/>
            <person name="Lee S.L."/>
            <person name="Shimizu K.K."/>
        </authorList>
    </citation>
    <scope>NUCLEOTIDE SEQUENCE [LARGE SCALE GENOMIC DNA]</scope>
    <source>
        <strain evidence="1">214</strain>
    </source>
</reference>
<sequence length="78" mass="8850">MHEFLCQLAFSLNAGMRQRRRDEVYLLAKTEHFLGSSPRGISIFLTEIGTLQALSLVRSTSEHELQLELDSWSVTGRA</sequence>